<comment type="similarity">
    <text evidence="1 8">Belongs to the SOS response-associated peptidase family.</text>
</comment>
<dbReference type="Gene3D" id="3.90.1680.20">
    <property type="match status" value="2"/>
</dbReference>
<reference evidence="9 10" key="1">
    <citation type="submission" date="2020-07" db="EMBL/GenBank/DDBJ databases">
        <title>Genomic Encyclopedia of Type Strains, Phase IV (KMG-V): Genome sequencing to study the core and pangenomes of soil and plant-associated prokaryotes.</title>
        <authorList>
            <person name="Whitman W."/>
        </authorList>
    </citation>
    <scope>NUCLEOTIDE SEQUENCE [LARGE SCALE GENOMIC DNA]</scope>
    <source>
        <strain evidence="9 10">AN3</strain>
    </source>
</reference>
<keyword evidence="7" id="KW-0456">Lyase</keyword>
<dbReference type="GO" id="GO:0008233">
    <property type="term" value="F:peptidase activity"/>
    <property type="evidence" value="ECO:0007669"/>
    <property type="project" value="UniProtKB-KW"/>
</dbReference>
<dbReference type="SUPFAM" id="SSF143081">
    <property type="entry name" value="BB1717-like"/>
    <property type="match status" value="1"/>
</dbReference>
<sequence>MFLICSHLGKESRRRTSMCNYFKLASNQAEITLFTRALRDISRNLEPDINVYKNSFAPIVRNGTDGVREMATMQFGLPTDPKHLVGKNYDPGQSNIRNSHFPWWRQYHGLENRCVVPVTSFAEPAPYKDEAGKTPNVFFALDQTKPLFFFAGMWTQWTGVRRVKDGPGDFTLFGFLTTDPNNVVKPIHPKAMPVILRTPEEVDHWMTAPFKEALQLQKPLPDDTLLIVN</sequence>
<keyword evidence="5" id="KW-0190">Covalent protein-DNA linkage</keyword>
<keyword evidence="6" id="KW-0238">DNA-binding</keyword>
<evidence type="ECO:0000313" key="10">
    <source>
        <dbReference type="Proteomes" id="UP000549052"/>
    </source>
</evidence>
<dbReference type="RefSeq" id="WP_246711971.1">
    <property type="nucleotide sequence ID" value="NZ_JACGXN010000016.1"/>
</dbReference>
<evidence type="ECO:0000256" key="4">
    <source>
        <dbReference type="ARBA" id="ARBA00022801"/>
    </source>
</evidence>
<dbReference type="EC" id="3.4.-.-" evidence="8"/>
<keyword evidence="10" id="KW-1185">Reference proteome</keyword>
<dbReference type="Pfam" id="PF02586">
    <property type="entry name" value="SRAP"/>
    <property type="match status" value="1"/>
</dbReference>
<dbReference type="InterPro" id="IPR036590">
    <property type="entry name" value="SRAP-like"/>
</dbReference>
<name>A0A839ENL6_9HYPH</name>
<dbReference type="GO" id="GO:0003697">
    <property type="term" value="F:single-stranded DNA binding"/>
    <property type="evidence" value="ECO:0007669"/>
    <property type="project" value="InterPro"/>
</dbReference>
<dbReference type="AlphaFoldDB" id="A0A839ENL6"/>
<evidence type="ECO:0000256" key="7">
    <source>
        <dbReference type="ARBA" id="ARBA00023239"/>
    </source>
</evidence>
<dbReference type="GO" id="GO:0106300">
    <property type="term" value="P:protein-DNA covalent cross-linking repair"/>
    <property type="evidence" value="ECO:0007669"/>
    <property type="project" value="InterPro"/>
</dbReference>
<evidence type="ECO:0000256" key="1">
    <source>
        <dbReference type="ARBA" id="ARBA00008136"/>
    </source>
</evidence>
<dbReference type="PANTHER" id="PTHR13604">
    <property type="entry name" value="DC12-RELATED"/>
    <property type="match status" value="1"/>
</dbReference>
<evidence type="ECO:0000256" key="6">
    <source>
        <dbReference type="ARBA" id="ARBA00023125"/>
    </source>
</evidence>
<keyword evidence="2 8" id="KW-0645">Protease</keyword>
<dbReference type="GO" id="GO:0016829">
    <property type="term" value="F:lyase activity"/>
    <property type="evidence" value="ECO:0007669"/>
    <property type="project" value="UniProtKB-KW"/>
</dbReference>
<evidence type="ECO:0000313" key="9">
    <source>
        <dbReference type="EMBL" id="MBA8881681.1"/>
    </source>
</evidence>
<keyword evidence="4 8" id="KW-0378">Hydrolase</keyword>
<comment type="caution">
    <text evidence="9">The sequence shown here is derived from an EMBL/GenBank/DDBJ whole genome shotgun (WGS) entry which is preliminary data.</text>
</comment>
<dbReference type="PANTHER" id="PTHR13604:SF0">
    <property type="entry name" value="ABASIC SITE PROCESSING PROTEIN HMCES"/>
    <property type="match status" value="1"/>
</dbReference>
<dbReference type="GO" id="GO:0006508">
    <property type="term" value="P:proteolysis"/>
    <property type="evidence" value="ECO:0007669"/>
    <property type="project" value="UniProtKB-KW"/>
</dbReference>
<dbReference type="Proteomes" id="UP000549052">
    <property type="component" value="Unassembled WGS sequence"/>
</dbReference>
<accession>A0A839ENL6</accession>
<protein>
    <recommendedName>
        <fullName evidence="8">Abasic site processing protein</fullName>
        <ecNumber evidence="8">3.4.-.-</ecNumber>
    </recommendedName>
</protein>
<dbReference type="InterPro" id="IPR003738">
    <property type="entry name" value="SRAP"/>
</dbReference>
<proteinExistence type="inferred from homology"/>
<organism evidence="9 10">
    <name type="scientific">Phyllobacterium myrsinacearum</name>
    <dbReference type="NCBI Taxonomy" id="28101"/>
    <lineage>
        <taxon>Bacteria</taxon>
        <taxon>Pseudomonadati</taxon>
        <taxon>Pseudomonadota</taxon>
        <taxon>Alphaproteobacteria</taxon>
        <taxon>Hyphomicrobiales</taxon>
        <taxon>Phyllobacteriaceae</taxon>
        <taxon>Phyllobacterium</taxon>
    </lineage>
</organism>
<evidence type="ECO:0000256" key="2">
    <source>
        <dbReference type="ARBA" id="ARBA00022670"/>
    </source>
</evidence>
<evidence type="ECO:0000256" key="8">
    <source>
        <dbReference type="RuleBase" id="RU364100"/>
    </source>
</evidence>
<gene>
    <name evidence="9" type="ORF">FHW16_005426</name>
</gene>
<evidence type="ECO:0000256" key="3">
    <source>
        <dbReference type="ARBA" id="ARBA00022763"/>
    </source>
</evidence>
<keyword evidence="3" id="KW-0227">DNA damage</keyword>
<dbReference type="EMBL" id="JACGXN010000016">
    <property type="protein sequence ID" value="MBA8881681.1"/>
    <property type="molecule type" value="Genomic_DNA"/>
</dbReference>
<evidence type="ECO:0000256" key="5">
    <source>
        <dbReference type="ARBA" id="ARBA00023124"/>
    </source>
</evidence>